<name>A0A917LEA4_9BACL</name>
<reference evidence="1" key="2">
    <citation type="submission" date="2020-09" db="EMBL/GenBank/DDBJ databases">
        <authorList>
            <person name="Sun Q."/>
            <person name="Zhou Y."/>
        </authorList>
    </citation>
    <scope>NUCLEOTIDE SEQUENCE</scope>
    <source>
        <strain evidence="1">CGMCC 1.12987</strain>
    </source>
</reference>
<gene>
    <name evidence="1" type="ORF">GCM10010916_35100</name>
</gene>
<accession>A0A917LEA4</accession>
<dbReference type="AlphaFoldDB" id="A0A917LEA4"/>
<comment type="caution">
    <text evidence="1">The sequence shown here is derived from an EMBL/GenBank/DDBJ whole genome shotgun (WGS) entry which is preliminary data.</text>
</comment>
<reference evidence="1" key="1">
    <citation type="journal article" date="2014" name="Int. J. Syst. Evol. Microbiol.">
        <title>Complete genome sequence of Corynebacterium casei LMG S-19264T (=DSM 44701T), isolated from a smear-ripened cheese.</title>
        <authorList>
            <consortium name="US DOE Joint Genome Institute (JGI-PGF)"/>
            <person name="Walter F."/>
            <person name="Albersmeier A."/>
            <person name="Kalinowski J."/>
            <person name="Ruckert C."/>
        </authorList>
    </citation>
    <scope>NUCLEOTIDE SEQUENCE</scope>
    <source>
        <strain evidence="1">CGMCC 1.12987</strain>
    </source>
</reference>
<sequence>MFSYSRGVSYALGFANEAARRVVSMIIQDYPAEHKQMPADWPDDYIHND</sequence>
<organism evidence="1 2">
    <name type="scientific">Paenibacillus abyssi</name>
    <dbReference type="NCBI Taxonomy" id="1340531"/>
    <lineage>
        <taxon>Bacteria</taxon>
        <taxon>Bacillati</taxon>
        <taxon>Bacillota</taxon>
        <taxon>Bacilli</taxon>
        <taxon>Bacillales</taxon>
        <taxon>Paenibacillaceae</taxon>
        <taxon>Paenibacillus</taxon>
    </lineage>
</organism>
<evidence type="ECO:0000313" key="2">
    <source>
        <dbReference type="Proteomes" id="UP000644756"/>
    </source>
</evidence>
<keyword evidence="2" id="KW-1185">Reference proteome</keyword>
<dbReference type="Proteomes" id="UP000644756">
    <property type="component" value="Unassembled WGS sequence"/>
</dbReference>
<proteinExistence type="predicted"/>
<evidence type="ECO:0000313" key="1">
    <source>
        <dbReference type="EMBL" id="GGG15174.1"/>
    </source>
</evidence>
<protein>
    <submittedName>
        <fullName evidence="1">Uncharacterized protein</fullName>
    </submittedName>
</protein>
<dbReference type="EMBL" id="BMGR01000012">
    <property type="protein sequence ID" value="GGG15174.1"/>
    <property type="molecule type" value="Genomic_DNA"/>
</dbReference>